<reference evidence="2 3" key="1">
    <citation type="journal article" date="2019" name="Int. J. Syst. Evol. Microbiol.">
        <title>The Global Catalogue of Microorganisms (GCM) 10K type strain sequencing project: providing services to taxonomists for standard genome sequencing and annotation.</title>
        <authorList>
            <consortium name="The Broad Institute Genomics Platform"/>
            <consortium name="The Broad Institute Genome Sequencing Center for Infectious Disease"/>
            <person name="Wu L."/>
            <person name="Ma J."/>
        </authorList>
    </citation>
    <scope>NUCLEOTIDE SEQUENCE [LARGE SCALE GENOMIC DNA]</scope>
    <source>
        <strain evidence="2 3">JCM 10696</strain>
    </source>
</reference>
<keyword evidence="3" id="KW-1185">Reference proteome</keyword>
<dbReference type="EMBL" id="BAAAHH010000030">
    <property type="protein sequence ID" value="GAA0963589.1"/>
    <property type="molecule type" value="Genomic_DNA"/>
</dbReference>
<protein>
    <recommendedName>
        <fullName evidence="4">Excalibur calcium-binding domain-containing protein</fullName>
    </recommendedName>
</protein>
<evidence type="ECO:0000313" key="2">
    <source>
        <dbReference type="EMBL" id="GAA0963589.1"/>
    </source>
</evidence>
<evidence type="ECO:0000313" key="3">
    <source>
        <dbReference type="Proteomes" id="UP001500665"/>
    </source>
</evidence>
<feature type="compositionally biased region" description="Basic and acidic residues" evidence="1">
    <location>
        <begin position="146"/>
        <end position="163"/>
    </location>
</feature>
<evidence type="ECO:0008006" key="4">
    <source>
        <dbReference type="Google" id="ProtNLM"/>
    </source>
</evidence>
<feature type="compositionally biased region" description="Low complexity" evidence="1">
    <location>
        <begin position="71"/>
        <end position="88"/>
    </location>
</feature>
<evidence type="ECO:0000256" key="1">
    <source>
        <dbReference type="SAM" id="MobiDB-lite"/>
    </source>
</evidence>
<feature type="region of interest" description="Disordered" evidence="1">
    <location>
        <begin position="144"/>
        <end position="163"/>
    </location>
</feature>
<feature type="compositionally biased region" description="Acidic residues" evidence="1">
    <location>
        <begin position="58"/>
        <end position="69"/>
    </location>
</feature>
<comment type="caution">
    <text evidence="2">The sequence shown here is derived from an EMBL/GenBank/DDBJ whole genome shotgun (WGS) entry which is preliminary data.</text>
</comment>
<accession>A0ABN1RTR5</accession>
<sequence>MTRNKIIAFVAAGVLAVAAVIGGVVLFRGGGDDNDSADAKKTVKIEEVPAERLPGETETADPEPLDPEVDTTTPAAQPSSSTSAKPSPGVENAEDTRVVPEDVDGCDHAYGATICVPWSFPSAVDSQKEKCAWLKQRGFDYLPVPGRDRHGLDPDKNKIACDN</sequence>
<name>A0ABN1RTR5_9ACTN</name>
<dbReference type="RefSeq" id="WP_344244331.1">
    <property type="nucleotide sequence ID" value="NZ_BAAAHH010000030.1"/>
</dbReference>
<feature type="compositionally biased region" description="Basic and acidic residues" evidence="1">
    <location>
        <begin position="37"/>
        <end position="55"/>
    </location>
</feature>
<dbReference type="Proteomes" id="UP001500665">
    <property type="component" value="Unassembled WGS sequence"/>
</dbReference>
<gene>
    <name evidence="2" type="ORF">GCM10009550_59500</name>
</gene>
<organism evidence="2 3">
    <name type="scientific">Actinocorallia libanotica</name>
    <dbReference type="NCBI Taxonomy" id="46162"/>
    <lineage>
        <taxon>Bacteria</taxon>
        <taxon>Bacillati</taxon>
        <taxon>Actinomycetota</taxon>
        <taxon>Actinomycetes</taxon>
        <taxon>Streptosporangiales</taxon>
        <taxon>Thermomonosporaceae</taxon>
        <taxon>Actinocorallia</taxon>
    </lineage>
</organism>
<proteinExistence type="predicted"/>
<feature type="region of interest" description="Disordered" evidence="1">
    <location>
        <begin position="31"/>
        <end position="102"/>
    </location>
</feature>